<accession>A0AAF0V301</accession>
<evidence type="ECO:0000313" key="2">
    <source>
        <dbReference type="Proteomes" id="UP001234989"/>
    </source>
</evidence>
<dbReference type="Proteomes" id="UP001234989">
    <property type="component" value="Chromosome 11"/>
</dbReference>
<proteinExistence type="predicted"/>
<dbReference type="EMBL" id="CP133622">
    <property type="protein sequence ID" value="WMV56249.1"/>
    <property type="molecule type" value="Genomic_DNA"/>
</dbReference>
<sequence>MGVSGKWIRALVSLKKSEKSHSSEKEENVGNIFFLLLFLSWKSGGTGKFWHRRKHSVEIDSNLLQKELTYNDAGAGSIEDISSTSVPVASSSPSSSHQLHHAPLVKQNMREELAAIRIQTAFRGFLNVNGSSTYHGLIELLEVYLELSRTFQDDI</sequence>
<reference evidence="1" key="1">
    <citation type="submission" date="2023-08" db="EMBL/GenBank/DDBJ databases">
        <title>A de novo genome assembly of Solanum verrucosum Schlechtendal, a Mexican diploid species geographically isolated from the other diploid A-genome species in potato relatives.</title>
        <authorList>
            <person name="Hosaka K."/>
        </authorList>
    </citation>
    <scope>NUCLEOTIDE SEQUENCE</scope>
    <source>
        <tissue evidence="1">Young leaves</tissue>
    </source>
</reference>
<gene>
    <name evidence="1" type="ORF">MTR67_049634</name>
</gene>
<protein>
    <submittedName>
        <fullName evidence="1">Uncharacterized protein</fullName>
    </submittedName>
</protein>
<name>A0AAF0V301_SOLVR</name>
<keyword evidence="2" id="KW-1185">Reference proteome</keyword>
<dbReference type="AlphaFoldDB" id="A0AAF0V301"/>
<evidence type="ECO:0000313" key="1">
    <source>
        <dbReference type="EMBL" id="WMV56249.1"/>
    </source>
</evidence>
<organism evidence="1 2">
    <name type="scientific">Solanum verrucosum</name>
    <dbReference type="NCBI Taxonomy" id="315347"/>
    <lineage>
        <taxon>Eukaryota</taxon>
        <taxon>Viridiplantae</taxon>
        <taxon>Streptophyta</taxon>
        <taxon>Embryophyta</taxon>
        <taxon>Tracheophyta</taxon>
        <taxon>Spermatophyta</taxon>
        <taxon>Magnoliopsida</taxon>
        <taxon>eudicotyledons</taxon>
        <taxon>Gunneridae</taxon>
        <taxon>Pentapetalae</taxon>
        <taxon>asterids</taxon>
        <taxon>lamiids</taxon>
        <taxon>Solanales</taxon>
        <taxon>Solanaceae</taxon>
        <taxon>Solanoideae</taxon>
        <taxon>Solaneae</taxon>
        <taxon>Solanum</taxon>
    </lineage>
</organism>